<evidence type="ECO:0000313" key="3">
    <source>
        <dbReference type="EMBL" id="KAH1129544.1"/>
    </source>
</evidence>
<proteinExistence type="predicted"/>
<keyword evidence="1" id="KW-0472">Membrane</keyword>
<dbReference type="OrthoDB" id="1002273at2759"/>
<evidence type="ECO:0000256" key="1">
    <source>
        <dbReference type="SAM" id="Phobius"/>
    </source>
</evidence>
<dbReference type="AlphaFoldDB" id="A0A9D4ALG9"/>
<gene>
    <name evidence="3" type="ORF">J1N35_000922</name>
</gene>
<feature type="transmembrane region" description="Helical" evidence="1">
    <location>
        <begin position="98"/>
        <end position="124"/>
    </location>
</feature>
<name>A0A9D4ALG9_9ROSI</name>
<comment type="caution">
    <text evidence="3">The sequence shown here is derived from an EMBL/GenBank/DDBJ whole genome shotgun (WGS) entry which is preliminary data.</text>
</comment>
<dbReference type="PANTHER" id="PTHR47592">
    <property type="entry name" value="PBF68 PROTEIN"/>
    <property type="match status" value="1"/>
</dbReference>
<dbReference type="PANTHER" id="PTHR47592:SF31">
    <property type="entry name" value="ZINC FINGER, CCHC-TYPE-RELATED"/>
    <property type="match status" value="1"/>
</dbReference>
<dbReference type="InterPro" id="IPR054722">
    <property type="entry name" value="PolX-like_BBD"/>
</dbReference>
<keyword evidence="1" id="KW-1133">Transmembrane helix</keyword>
<evidence type="ECO:0000259" key="2">
    <source>
        <dbReference type="Pfam" id="PF22936"/>
    </source>
</evidence>
<dbReference type="EMBL" id="JAIQCV010000001">
    <property type="protein sequence ID" value="KAH1129544.1"/>
    <property type="molecule type" value="Genomic_DNA"/>
</dbReference>
<sequence length="137" mass="15331">METPINAVEDMDLCDVISEVNMVDSTSREWWIDTGATRQICSDKDSFSKLECENGEKLYIGNAATSKIKRKGIVVLKMTSGKELKVLFPFFSSQRPTIALVLVFVFILSLYFLADLSVLGLLVFSRVKGVIRGYSHV</sequence>
<dbReference type="Proteomes" id="UP000828251">
    <property type="component" value="Unassembled WGS sequence"/>
</dbReference>
<feature type="domain" description="Retrovirus-related Pol polyprotein from transposon TNT 1-94-like beta-barrel" evidence="2">
    <location>
        <begin position="30"/>
        <end position="84"/>
    </location>
</feature>
<keyword evidence="1" id="KW-0812">Transmembrane</keyword>
<protein>
    <recommendedName>
        <fullName evidence="2">Retrovirus-related Pol polyprotein from transposon TNT 1-94-like beta-barrel domain-containing protein</fullName>
    </recommendedName>
</protein>
<organism evidence="3 4">
    <name type="scientific">Gossypium stocksii</name>
    <dbReference type="NCBI Taxonomy" id="47602"/>
    <lineage>
        <taxon>Eukaryota</taxon>
        <taxon>Viridiplantae</taxon>
        <taxon>Streptophyta</taxon>
        <taxon>Embryophyta</taxon>
        <taxon>Tracheophyta</taxon>
        <taxon>Spermatophyta</taxon>
        <taxon>Magnoliopsida</taxon>
        <taxon>eudicotyledons</taxon>
        <taxon>Gunneridae</taxon>
        <taxon>Pentapetalae</taxon>
        <taxon>rosids</taxon>
        <taxon>malvids</taxon>
        <taxon>Malvales</taxon>
        <taxon>Malvaceae</taxon>
        <taxon>Malvoideae</taxon>
        <taxon>Gossypium</taxon>
    </lineage>
</organism>
<evidence type="ECO:0000313" key="4">
    <source>
        <dbReference type="Proteomes" id="UP000828251"/>
    </source>
</evidence>
<reference evidence="3 4" key="1">
    <citation type="journal article" date="2021" name="Plant Biotechnol. J.">
        <title>Multi-omics assisted identification of the key and species-specific regulatory components of drought-tolerant mechanisms in Gossypium stocksii.</title>
        <authorList>
            <person name="Yu D."/>
            <person name="Ke L."/>
            <person name="Zhang D."/>
            <person name="Wu Y."/>
            <person name="Sun Y."/>
            <person name="Mei J."/>
            <person name="Sun J."/>
            <person name="Sun Y."/>
        </authorList>
    </citation>
    <scope>NUCLEOTIDE SEQUENCE [LARGE SCALE GENOMIC DNA]</scope>
    <source>
        <strain evidence="4">cv. E1</strain>
        <tissue evidence="3">Leaf</tissue>
    </source>
</reference>
<dbReference type="Pfam" id="PF22936">
    <property type="entry name" value="Pol_BBD"/>
    <property type="match status" value="1"/>
</dbReference>
<keyword evidence="4" id="KW-1185">Reference proteome</keyword>
<accession>A0A9D4ALG9</accession>